<evidence type="ECO:0000256" key="4">
    <source>
        <dbReference type="ARBA" id="ARBA00023274"/>
    </source>
</evidence>
<dbReference type="Gene3D" id="2.170.120.20">
    <property type="entry name" value="Ribosomal protein L25, beta domain"/>
    <property type="match status" value="1"/>
</dbReference>
<keyword evidence="3 5" id="KW-0689">Ribosomal protein</keyword>
<dbReference type="InterPro" id="IPR020057">
    <property type="entry name" value="Ribosomal_bL25_b-dom"/>
</dbReference>
<comment type="function">
    <text evidence="5">This is one of the proteins that binds to the 5S RNA in the ribosome where it forms part of the central protuberance.</text>
</comment>
<feature type="region of interest" description="Disordered" evidence="6">
    <location>
        <begin position="187"/>
        <end position="237"/>
    </location>
</feature>
<keyword evidence="2 5" id="KW-0694">RNA-binding</keyword>
<evidence type="ECO:0000256" key="1">
    <source>
        <dbReference type="ARBA" id="ARBA00022730"/>
    </source>
</evidence>
<dbReference type="GO" id="GO:0022625">
    <property type="term" value="C:cytosolic large ribosomal subunit"/>
    <property type="evidence" value="ECO:0007669"/>
    <property type="project" value="TreeGrafter"/>
</dbReference>
<feature type="domain" description="Large ribosomal subunit protein bL25 L25" evidence="7">
    <location>
        <begin position="6"/>
        <end position="93"/>
    </location>
</feature>
<proteinExistence type="inferred from homology"/>
<dbReference type="SUPFAM" id="SSF50715">
    <property type="entry name" value="Ribosomal protein L25-like"/>
    <property type="match status" value="1"/>
</dbReference>
<dbReference type="AlphaFoldDB" id="A0A7C3J6E5"/>
<dbReference type="EMBL" id="DSTT01000005">
    <property type="protein sequence ID" value="HFK23914.1"/>
    <property type="molecule type" value="Genomic_DNA"/>
</dbReference>
<dbReference type="Pfam" id="PF14693">
    <property type="entry name" value="Ribosomal_TL5_C"/>
    <property type="match status" value="1"/>
</dbReference>
<sequence>MLQYDLTVEKREKGKKHNLTLIRKNGKIPCVAYGHKEENRLFSVDEVELNKMFHSIGREKSLINIKMGNDNFLAIIKEIFRSPRTNKIMHIDFQIIHKTEKLKLNVPVILKGSAKGVKEGGIVEHLLREIEIKCLPTDIPSHIEVDISDLMIGDSVHVKDLKVEKFEIIENPEEVIVTILAPKAYVEEAPKPEEEAKEPELIRKEKEEGEEEEGEEKEKEKEKDKDKDKGKEKKEKK</sequence>
<dbReference type="InterPro" id="IPR011035">
    <property type="entry name" value="Ribosomal_bL25/Gln-tRNA_synth"/>
</dbReference>
<evidence type="ECO:0000313" key="9">
    <source>
        <dbReference type="EMBL" id="HFK23914.1"/>
    </source>
</evidence>
<evidence type="ECO:0000256" key="6">
    <source>
        <dbReference type="SAM" id="MobiDB-lite"/>
    </source>
</evidence>
<feature type="compositionally biased region" description="Basic and acidic residues" evidence="6">
    <location>
        <begin position="187"/>
        <end position="207"/>
    </location>
</feature>
<reference evidence="9" key="1">
    <citation type="journal article" date="2020" name="mSystems">
        <title>Genome- and Community-Level Interaction Insights into Carbon Utilization and Element Cycling Functions of Hydrothermarchaeota in Hydrothermal Sediment.</title>
        <authorList>
            <person name="Zhou Z."/>
            <person name="Liu Y."/>
            <person name="Xu W."/>
            <person name="Pan J."/>
            <person name="Luo Z.H."/>
            <person name="Li M."/>
        </authorList>
    </citation>
    <scope>NUCLEOTIDE SEQUENCE [LARGE SCALE GENOMIC DNA]</scope>
    <source>
        <strain evidence="9">SpSt-464</strain>
    </source>
</reference>
<name>A0A7C3J6E5_UNCW3</name>
<gene>
    <name evidence="5" type="primary">rplY</name>
    <name evidence="5" type="synonym">ctc</name>
    <name evidence="9" type="ORF">ENS15_04610</name>
</gene>
<feature type="domain" description="Large ribosomal subunit protein bL25 beta" evidence="8">
    <location>
        <begin position="101"/>
        <end position="183"/>
    </location>
</feature>
<comment type="caution">
    <text evidence="9">The sequence shown here is derived from an EMBL/GenBank/DDBJ whole genome shotgun (WGS) entry which is preliminary data.</text>
</comment>
<dbReference type="GO" id="GO:0006412">
    <property type="term" value="P:translation"/>
    <property type="evidence" value="ECO:0007669"/>
    <property type="project" value="UniProtKB-UniRule"/>
</dbReference>
<dbReference type="GO" id="GO:0008097">
    <property type="term" value="F:5S rRNA binding"/>
    <property type="evidence" value="ECO:0007669"/>
    <property type="project" value="InterPro"/>
</dbReference>
<dbReference type="NCBIfam" id="TIGR00731">
    <property type="entry name" value="bL25_bact_ctc"/>
    <property type="match status" value="1"/>
</dbReference>
<keyword evidence="4 5" id="KW-0687">Ribonucleoprotein</keyword>
<evidence type="ECO:0000256" key="3">
    <source>
        <dbReference type="ARBA" id="ARBA00022980"/>
    </source>
</evidence>
<dbReference type="Gene3D" id="2.40.240.10">
    <property type="entry name" value="Ribosomal Protein L25, Chain P"/>
    <property type="match status" value="1"/>
</dbReference>
<dbReference type="InterPro" id="IPR001021">
    <property type="entry name" value="Ribosomal_bL25_long"/>
</dbReference>
<dbReference type="InterPro" id="IPR020056">
    <property type="entry name" value="Rbsml_bL25/Gln-tRNA_synth_N"/>
</dbReference>
<dbReference type="HAMAP" id="MF_01334">
    <property type="entry name" value="Ribosomal_bL25_CTC"/>
    <property type="match status" value="1"/>
</dbReference>
<dbReference type="InterPro" id="IPR020930">
    <property type="entry name" value="Ribosomal_uL5_bac-type"/>
</dbReference>
<dbReference type="CDD" id="cd00495">
    <property type="entry name" value="Ribosomal_L25_TL5_CTC"/>
    <property type="match status" value="1"/>
</dbReference>
<dbReference type="Pfam" id="PF01386">
    <property type="entry name" value="Ribosomal_L25p"/>
    <property type="match status" value="1"/>
</dbReference>
<evidence type="ECO:0000259" key="7">
    <source>
        <dbReference type="Pfam" id="PF01386"/>
    </source>
</evidence>
<comment type="similarity">
    <text evidence="5">Belongs to the bacterial ribosomal protein bL25 family. CTC subfamily.</text>
</comment>
<organism evidence="9">
    <name type="scientific">candidate division WOR-3 bacterium</name>
    <dbReference type="NCBI Taxonomy" id="2052148"/>
    <lineage>
        <taxon>Bacteria</taxon>
        <taxon>Bacteria division WOR-3</taxon>
    </lineage>
</organism>
<evidence type="ECO:0000256" key="5">
    <source>
        <dbReference type="HAMAP-Rule" id="MF_01334"/>
    </source>
</evidence>
<dbReference type="PANTHER" id="PTHR33284:SF1">
    <property type="entry name" value="RIBOSOMAL PROTEIN L25_GLN-TRNA SYNTHETASE, ANTI-CODON-BINDING DOMAIN-CONTAINING PROTEIN"/>
    <property type="match status" value="1"/>
</dbReference>
<comment type="subunit">
    <text evidence="5">Part of the 50S ribosomal subunit; part of the 5S rRNA/L5/L18/L25 subcomplex. Contacts the 5S rRNA. Binds to the 5S rRNA independently of L5 and L18.</text>
</comment>
<accession>A0A7C3J6E5</accession>
<keyword evidence="1 5" id="KW-0699">rRNA-binding</keyword>
<evidence type="ECO:0000259" key="8">
    <source>
        <dbReference type="Pfam" id="PF14693"/>
    </source>
</evidence>
<dbReference type="GO" id="GO:0003735">
    <property type="term" value="F:structural constituent of ribosome"/>
    <property type="evidence" value="ECO:0007669"/>
    <property type="project" value="InterPro"/>
</dbReference>
<evidence type="ECO:0000256" key="2">
    <source>
        <dbReference type="ARBA" id="ARBA00022884"/>
    </source>
</evidence>
<dbReference type="InterPro" id="IPR037121">
    <property type="entry name" value="Ribosomal_bL25_C"/>
</dbReference>
<dbReference type="PANTHER" id="PTHR33284">
    <property type="entry name" value="RIBOSOMAL PROTEIN L25/GLN-TRNA SYNTHETASE, ANTI-CODON-BINDING DOMAIN-CONTAINING PROTEIN"/>
    <property type="match status" value="1"/>
</dbReference>
<dbReference type="InterPro" id="IPR029751">
    <property type="entry name" value="Ribosomal_L25_dom"/>
</dbReference>
<feature type="compositionally biased region" description="Basic and acidic residues" evidence="6">
    <location>
        <begin position="216"/>
        <end position="237"/>
    </location>
</feature>
<protein>
    <recommendedName>
        <fullName evidence="5">Large ribosomal subunit protein bL25</fullName>
    </recommendedName>
    <alternativeName>
        <fullName evidence="5">General stress protein CTC</fullName>
    </alternativeName>
</protein>